<dbReference type="Gene3D" id="1.10.10.10">
    <property type="entry name" value="Winged helix-like DNA-binding domain superfamily/Winged helix DNA-binding domain"/>
    <property type="match status" value="1"/>
</dbReference>
<protein>
    <submittedName>
        <fullName evidence="5">MarR family transcriptional regulator</fullName>
    </submittedName>
</protein>
<evidence type="ECO:0000259" key="4">
    <source>
        <dbReference type="PROSITE" id="PS50995"/>
    </source>
</evidence>
<dbReference type="PROSITE" id="PS50995">
    <property type="entry name" value="HTH_MARR_2"/>
    <property type="match status" value="1"/>
</dbReference>
<dbReference type="SUPFAM" id="SSF46785">
    <property type="entry name" value="Winged helix' DNA-binding domain"/>
    <property type="match status" value="1"/>
</dbReference>
<dbReference type="InterPro" id="IPR000835">
    <property type="entry name" value="HTH_MarR-typ"/>
</dbReference>
<proteinExistence type="predicted"/>
<name>A0A246WWM9_9BURK</name>
<gene>
    <name evidence="5" type="ORF">CEJ42_04575</name>
</gene>
<dbReference type="EMBL" id="NJGU01000001">
    <property type="protein sequence ID" value="OWY31489.1"/>
    <property type="molecule type" value="Genomic_DNA"/>
</dbReference>
<dbReference type="Proteomes" id="UP000197596">
    <property type="component" value="Unassembled WGS sequence"/>
</dbReference>
<dbReference type="InterPro" id="IPR036388">
    <property type="entry name" value="WH-like_DNA-bd_sf"/>
</dbReference>
<keyword evidence="1" id="KW-0805">Transcription regulation</keyword>
<keyword evidence="2" id="KW-0238">DNA-binding</keyword>
<reference evidence="5 6" key="1">
    <citation type="submission" date="2017-06" db="EMBL/GenBank/DDBJ databases">
        <title>Herbaspirillum phytohormonus sp. nov., isolated from the root nodule of Robinia pseudoacacia in lead-zinc mine.</title>
        <authorList>
            <person name="Fan M."/>
            <person name="Lin Y."/>
        </authorList>
    </citation>
    <scope>NUCLEOTIDE SEQUENCE [LARGE SCALE GENOMIC DNA]</scope>
    <source>
        <strain evidence="5 6">HZ10</strain>
    </source>
</reference>
<dbReference type="GO" id="GO:0003677">
    <property type="term" value="F:DNA binding"/>
    <property type="evidence" value="ECO:0007669"/>
    <property type="project" value="UniProtKB-KW"/>
</dbReference>
<evidence type="ECO:0000256" key="1">
    <source>
        <dbReference type="ARBA" id="ARBA00023015"/>
    </source>
</evidence>
<keyword evidence="3" id="KW-0804">Transcription</keyword>
<dbReference type="SMART" id="SM00347">
    <property type="entry name" value="HTH_MARR"/>
    <property type="match status" value="1"/>
</dbReference>
<evidence type="ECO:0000256" key="3">
    <source>
        <dbReference type="ARBA" id="ARBA00023163"/>
    </source>
</evidence>
<evidence type="ECO:0000313" key="5">
    <source>
        <dbReference type="EMBL" id="OWY31489.1"/>
    </source>
</evidence>
<dbReference type="InterPro" id="IPR023187">
    <property type="entry name" value="Tscrpt_reg_MarR-type_CS"/>
</dbReference>
<dbReference type="InterPro" id="IPR036390">
    <property type="entry name" value="WH_DNA-bd_sf"/>
</dbReference>
<dbReference type="PANTHER" id="PTHR42756:SF1">
    <property type="entry name" value="TRANSCRIPTIONAL REPRESSOR OF EMRAB OPERON"/>
    <property type="match status" value="1"/>
</dbReference>
<organism evidence="5 6">
    <name type="scientific">Herbaspirillum robiniae</name>
    <dbReference type="NCBI Taxonomy" id="2014887"/>
    <lineage>
        <taxon>Bacteria</taxon>
        <taxon>Pseudomonadati</taxon>
        <taxon>Pseudomonadota</taxon>
        <taxon>Betaproteobacteria</taxon>
        <taxon>Burkholderiales</taxon>
        <taxon>Oxalobacteraceae</taxon>
        <taxon>Herbaspirillum</taxon>
    </lineage>
</organism>
<dbReference type="Pfam" id="PF01047">
    <property type="entry name" value="MarR"/>
    <property type="match status" value="1"/>
</dbReference>
<dbReference type="AlphaFoldDB" id="A0A246WWM9"/>
<dbReference type="PANTHER" id="PTHR42756">
    <property type="entry name" value="TRANSCRIPTIONAL REGULATOR, MARR"/>
    <property type="match status" value="1"/>
</dbReference>
<sequence length="168" mass="18454">MSTSFTNDYTEAADALRDFYLRSHRALDKLLAAQGASLARTKMLVHIGRNGPVRSTDLAEAFGFAPRTITEAVDGMERDGLVERVADAGDRRVKHISLTELGKEVLCSSEPVRKRFGERLFDALDQQETHKLALLLNKLNGRLAELEVEFSAQAQAAAEAGAGKRARK</sequence>
<dbReference type="RefSeq" id="WP_088750233.1">
    <property type="nucleotide sequence ID" value="NZ_NJGU01000001.1"/>
</dbReference>
<dbReference type="PROSITE" id="PS01117">
    <property type="entry name" value="HTH_MARR_1"/>
    <property type="match status" value="1"/>
</dbReference>
<accession>A0A246WWM9</accession>
<evidence type="ECO:0000256" key="2">
    <source>
        <dbReference type="ARBA" id="ARBA00023125"/>
    </source>
</evidence>
<dbReference type="GO" id="GO:0003700">
    <property type="term" value="F:DNA-binding transcription factor activity"/>
    <property type="evidence" value="ECO:0007669"/>
    <property type="project" value="InterPro"/>
</dbReference>
<evidence type="ECO:0000313" key="6">
    <source>
        <dbReference type="Proteomes" id="UP000197596"/>
    </source>
</evidence>
<comment type="caution">
    <text evidence="5">The sequence shown here is derived from an EMBL/GenBank/DDBJ whole genome shotgun (WGS) entry which is preliminary data.</text>
</comment>
<dbReference type="PRINTS" id="PR00598">
    <property type="entry name" value="HTHMARR"/>
</dbReference>
<feature type="domain" description="HTH marR-type" evidence="4">
    <location>
        <begin position="2"/>
        <end position="141"/>
    </location>
</feature>